<feature type="domain" description="Ubiquitin-like" evidence="2">
    <location>
        <begin position="444"/>
        <end position="526"/>
    </location>
</feature>
<dbReference type="AlphaFoldDB" id="A0ABD1LLG0"/>
<dbReference type="Gene3D" id="3.10.20.90">
    <property type="entry name" value="Phosphatidylinositol 3-kinase Catalytic Subunit, Chain A, domain 1"/>
    <property type="match status" value="3"/>
</dbReference>
<feature type="domain" description="Ubiquitin-like" evidence="2">
    <location>
        <begin position="293"/>
        <end position="363"/>
    </location>
</feature>
<sequence>MDITFEVEGGNHFTILAYPYERIFQIKEKVEKSQGILISRQTFIFNGQLLQDAHYVFQSQLHHGAHVHLRIDASAAAAANPASPPPMSDSDLQLLSVPELQLPTLPPQEYVPSVMPPWDPSSQLIPTTYFHDPLGMPAPPRRLMLKVKLPNSENRIPIGVELYDSVLQLKSILARQDLRGVSVERIVLRMHSTGVELLDNQVLKDCAVSENPEIDVFLKMRVKVLPMNSREVIEFEVYPEDNVRVLREKLERLRRTRPFRLPEDGSYFFIHMQQDMHEDETFLWHQVSHVIDMEIILEVVGSDEFSVEVGPFDTAFNVKETVQKLYHIPIFLQNFFFNGQLIHDHLYFWTSQIFDGSRIQLVIAPSVSMPSQQLQPELPPPLPTVPSDNDDYIPFWKQPEIPQLIPTSFGSSQFLMTEFPPSTQVPSNRTDKPPSPQQPPPPRVTLNFKVPNSNYRIPIEAELNDTVLHLKEKIVAREEIMPGVPVERIVLESAWTRMMLFDNQILKDSAVSINGEIDVFVKPSPAVAGDEKVKVKVKVLPMLAREKIDIEVSVSDNVAVLREELNKLHRTLRFRLPLPEDGGYFFIHRKWVMHEEKSFQWHGVSDGDTIETFDGCAREYDDASSSTSSSKPSPKRQR</sequence>
<evidence type="ECO:0000313" key="3">
    <source>
        <dbReference type="EMBL" id="KAL2324352.1"/>
    </source>
</evidence>
<dbReference type="Proteomes" id="UP001603857">
    <property type="component" value="Unassembled WGS sequence"/>
</dbReference>
<evidence type="ECO:0000259" key="2">
    <source>
        <dbReference type="PROSITE" id="PS50053"/>
    </source>
</evidence>
<feature type="domain" description="Ubiquitin-like" evidence="2">
    <location>
        <begin position="1"/>
        <end position="76"/>
    </location>
</feature>
<feature type="domain" description="Ubiquitin-like" evidence="2">
    <location>
        <begin position="143"/>
        <end position="221"/>
    </location>
</feature>
<dbReference type="PANTHER" id="PTHR10621:SF38">
    <property type="entry name" value="UBIQUITIN DOMAIN-CONTAINING PROTEIN 7SL RNA1-RELATED"/>
    <property type="match status" value="1"/>
</dbReference>
<gene>
    <name evidence="3" type="ORF">Fmac_023410</name>
</gene>
<dbReference type="PANTHER" id="PTHR10621">
    <property type="entry name" value="UV EXCISION REPAIR PROTEIN RAD23"/>
    <property type="match status" value="1"/>
</dbReference>
<dbReference type="CDD" id="cd17039">
    <property type="entry name" value="Ubl_ubiquitin_like"/>
    <property type="match status" value="4"/>
</dbReference>
<proteinExistence type="predicted"/>
<name>A0ABD1LLG0_9FABA</name>
<comment type="caution">
    <text evidence="3">The sequence shown here is derived from an EMBL/GenBank/DDBJ whole genome shotgun (WGS) entry which is preliminary data.</text>
</comment>
<dbReference type="SMART" id="SM00213">
    <property type="entry name" value="UBQ"/>
    <property type="match status" value="4"/>
</dbReference>
<feature type="region of interest" description="Disordered" evidence="1">
    <location>
        <begin position="420"/>
        <end position="444"/>
    </location>
</feature>
<dbReference type="PROSITE" id="PS50053">
    <property type="entry name" value="UBIQUITIN_2"/>
    <property type="match status" value="4"/>
</dbReference>
<protein>
    <recommendedName>
        <fullName evidence="2">Ubiquitin-like domain-containing protein</fullName>
    </recommendedName>
</protein>
<dbReference type="InterPro" id="IPR029071">
    <property type="entry name" value="Ubiquitin-like_domsf"/>
</dbReference>
<dbReference type="InterPro" id="IPR000626">
    <property type="entry name" value="Ubiquitin-like_dom"/>
</dbReference>
<feature type="compositionally biased region" description="Pro residues" evidence="1">
    <location>
        <begin position="433"/>
        <end position="443"/>
    </location>
</feature>
<dbReference type="Pfam" id="PF00240">
    <property type="entry name" value="ubiquitin"/>
    <property type="match status" value="3"/>
</dbReference>
<accession>A0ABD1LLG0</accession>
<organism evidence="3 4">
    <name type="scientific">Flemingia macrophylla</name>
    <dbReference type="NCBI Taxonomy" id="520843"/>
    <lineage>
        <taxon>Eukaryota</taxon>
        <taxon>Viridiplantae</taxon>
        <taxon>Streptophyta</taxon>
        <taxon>Embryophyta</taxon>
        <taxon>Tracheophyta</taxon>
        <taxon>Spermatophyta</taxon>
        <taxon>Magnoliopsida</taxon>
        <taxon>eudicotyledons</taxon>
        <taxon>Gunneridae</taxon>
        <taxon>Pentapetalae</taxon>
        <taxon>rosids</taxon>
        <taxon>fabids</taxon>
        <taxon>Fabales</taxon>
        <taxon>Fabaceae</taxon>
        <taxon>Papilionoideae</taxon>
        <taxon>50 kb inversion clade</taxon>
        <taxon>NPAAA clade</taxon>
        <taxon>indigoferoid/millettioid clade</taxon>
        <taxon>Phaseoleae</taxon>
        <taxon>Flemingia</taxon>
    </lineage>
</organism>
<dbReference type="EMBL" id="JBGMDY010000008">
    <property type="protein sequence ID" value="KAL2324352.1"/>
    <property type="molecule type" value="Genomic_DNA"/>
</dbReference>
<dbReference type="SUPFAM" id="SSF54236">
    <property type="entry name" value="Ubiquitin-like"/>
    <property type="match status" value="4"/>
</dbReference>
<evidence type="ECO:0000313" key="4">
    <source>
        <dbReference type="Proteomes" id="UP001603857"/>
    </source>
</evidence>
<keyword evidence="4" id="KW-1185">Reference proteome</keyword>
<evidence type="ECO:0000256" key="1">
    <source>
        <dbReference type="SAM" id="MobiDB-lite"/>
    </source>
</evidence>
<reference evidence="3 4" key="1">
    <citation type="submission" date="2024-08" db="EMBL/GenBank/DDBJ databases">
        <title>Insights into the chromosomal genome structure of Flemingia macrophylla.</title>
        <authorList>
            <person name="Ding Y."/>
            <person name="Zhao Y."/>
            <person name="Bi W."/>
            <person name="Wu M."/>
            <person name="Zhao G."/>
            <person name="Gong Y."/>
            <person name="Li W."/>
            <person name="Zhang P."/>
        </authorList>
    </citation>
    <scope>NUCLEOTIDE SEQUENCE [LARGE SCALE GENOMIC DNA]</scope>
    <source>
        <strain evidence="3">DYQJB</strain>
        <tissue evidence="3">Leaf</tissue>
    </source>
</reference>